<dbReference type="EMBL" id="LFND01000010">
    <property type="protein sequence ID" value="KMQ58365.1"/>
    <property type="molecule type" value="Genomic_DNA"/>
</dbReference>
<keyword evidence="1" id="KW-0812">Transmembrane</keyword>
<reference evidence="2 3" key="1">
    <citation type="journal article" date="2013" name="Int. J. Syst. Evol. Microbiol.">
        <title>Chryseobacterium angstadtii sp. nov., isolated from a newt tank.</title>
        <authorList>
            <person name="Kirk K.E."/>
            <person name="Hoffman J.A."/>
            <person name="Smith K.A."/>
            <person name="Strahan B.L."/>
            <person name="Failor K.C."/>
            <person name="Krebs J.E."/>
            <person name="Gale A.N."/>
            <person name="Do T.D."/>
            <person name="Sontag T.C."/>
            <person name="Batties A.M."/>
            <person name="Mistiszyn K."/>
            <person name="Newman J.D."/>
        </authorList>
    </citation>
    <scope>NUCLEOTIDE SEQUENCE [LARGE SCALE GENOMIC DNA]</scope>
    <source>
        <strain evidence="2 3">KM</strain>
    </source>
</reference>
<sequence>MKNVSKQNLIIALLVLNFVSILGLHYFAQKQDEKIDKLSYNKNISWSELKIRHDVDMLLFGEPLN</sequence>
<dbReference type="RefSeq" id="WP_048508966.1">
    <property type="nucleotide sequence ID" value="NZ_LFND01000010.1"/>
</dbReference>
<dbReference type="AlphaFoldDB" id="A0A0J7KM08"/>
<evidence type="ECO:0000256" key="1">
    <source>
        <dbReference type="SAM" id="Phobius"/>
    </source>
</evidence>
<dbReference type="Proteomes" id="UP000036261">
    <property type="component" value="Unassembled WGS sequence"/>
</dbReference>
<gene>
    <name evidence="2" type="ORF">ACM46_22725</name>
</gene>
<keyword evidence="1" id="KW-1133">Transmembrane helix</keyword>
<keyword evidence="1" id="KW-0472">Membrane</keyword>
<feature type="transmembrane region" description="Helical" evidence="1">
    <location>
        <begin position="9"/>
        <end position="28"/>
    </location>
</feature>
<keyword evidence="3" id="KW-1185">Reference proteome</keyword>
<evidence type="ECO:0000313" key="2">
    <source>
        <dbReference type="EMBL" id="KMQ58365.1"/>
    </source>
</evidence>
<organism evidence="2 3">
    <name type="scientific">Chryseobacterium angstadtii</name>
    <dbReference type="NCBI Taxonomy" id="558151"/>
    <lineage>
        <taxon>Bacteria</taxon>
        <taxon>Pseudomonadati</taxon>
        <taxon>Bacteroidota</taxon>
        <taxon>Flavobacteriia</taxon>
        <taxon>Flavobacteriales</taxon>
        <taxon>Weeksellaceae</taxon>
        <taxon>Chryseobacterium group</taxon>
        <taxon>Chryseobacterium</taxon>
    </lineage>
</organism>
<name>A0A0J7KM08_9FLAO</name>
<accession>A0A0J7KM08</accession>
<dbReference type="PATRIC" id="fig|558151.6.peg.4758"/>
<comment type="caution">
    <text evidence="2">The sequence shown here is derived from an EMBL/GenBank/DDBJ whole genome shotgun (WGS) entry which is preliminary data.</text>
</comment>
<evidence type="ECO:0000313" key="3">
    <source>
        <dbReference type="Proteomes" id="UP000036261"/>
    </source>
</evidence>
<proteinExistence type="predicted"/>
<protein>
    <submittedName>
        <fullName evidence="2">Uncharacterized protein</fullName>
    </submittedName>
</protein>
<dbReference type="STRING" id="558151.ACM46_22725"/>